<feature type="domain" description="HTH cro/C1-type" evidence="1">
    <location>
        <begin position="4"/>
        <end position="58"/>
    </location>
</feature>
<reference evidence="2" key="1">
    <citation type="journal article" date="2021" name="PeerJ">
        <title>Extensive microbial diversity within the chicken gut microbiome revealed by metagenomics and culture.</title>
        <authorList>
            <person name="Gilroy R."/>
            <person name="Ravi A."/>
            <person name="Getino M."/>
            <person name="Pursley I."/>
            <person name="Horton D.L."/>
            <person name="Alikhan N.F."/>
            <person name="Baker D."/>
            <person name="Gharbi K."/>
            <person name="Hall N."/>
            <person name="Watson M."/>
            <person name="Adriaenssens E.M."/>
            <person name="Foster-Nyarko E."/>
            <person name="Jarju S."/>
            <person name="Secka A."/>
            <person name="Antonio M."/>
            <person name="Oren A."/>
            <person name="Chaudhuri R.R."/>
            <person name="La Ragione R."/>
            <person name="Hildebrand F."/>
            <person name="Pallen M.J."/>
        </authorList>
    </citation>
    <scope>NUCLEOTIDE SEQUENCE</scope>
    <source>
        <strain evidence="2">1277</strain>
    </source>
</reference>
<dbReference type="AlphaFoldDB" id="A0A921SYU5"/>
<evidence type="ECO:0000313" key="3">
    <source>
        <dbReference type="Proteomes" id="UP000776700"/>
    </source>
</evidence>
<evidence type="ECO:0000313" key="2">
    <source>
        <dbReference type="EMBL" id="HJG95951.1"/>
    </source>
</evidence>
<dbReference type="PROSITE" id="PS50943">
    <property type="entry name" value="HTH_CROC1"/>
    <property type="match status" value="1"/>
</dbReference>
<name>A0A921SYU5_9FIRM</name>
<dbReference type="Proteomes" id="UP000776700">
    <property type="component" value="Unassembled WGS sequence"/>
</dbReference>
<dbReference type="InterPro" id="IPR001387">
    <property type="entry name" value="Cro/C1-type_HTH"/>
</dbReference>
<reference evidence="2" key="2">
    <citation type="submission" date="2021-09" db="EMBL/GenBank/DDBJ databases">
        <authorList>
            <person name="Gilroy R."/>
        </authorList>
    </citation>
    <scope>NUCLEOTIDE SEQUENCE</scope>
    <source>
        <strain evidence="2">1277</strain>
    </source>
</reference>
<dbReference type="InterPro" id="IPR010982">
    <property type="entry name" value="Lambda_DNA-bd_dom_sf"/>
</dbReference>
<proteinExistence type="predicted"/>
<dbReference type="Gene3D" id="1.10.260.40">
    <property type="entry name" value="lambda repressor-like DNA-binding domains"/>
    <property type="match status" value="1"/>
</dbReference>
<dbReference type="SUPFAM" id="SSF47413">
    <property type="entry name" value="lambda repressor-like DNA-binding domains"/>
    <property type="match status" value="1"/>
</dbReference>
<comment type="caution">
    <text evidence="2">The sequence shown here is derived from an EMBL/GenBank/DDBJ whole genome shotgun (WGS) entry which is preliminary data.</text>
</comment>
<organism evidence="2 3">
    <name type="scientific">Romboutsia timonensis</name>
    <dbReference type="NCBI Taxonomy" id="1776391"/>
    <lineage>
        <taxon>Bacteria</taxon>
        <taxon>Bacillati</taxon>
        <taxon>Bacillota</taxon>
        <taxon>Clostridia</taxon>
        <taxon>Peptostreptococcales</taxon>
        <taxon>Peptostreptococcaceae</taxon>
        <taxon>Romboutsia</taxon>
    </lineage>
</organism>
<evidence type="ECO:0000259" key="1">
    <source>
        <dbReference type="PROSITE" id="PS50943"/>
    </source>
</evidence>
<gene>
    <name evidence="2" type="ORF">K8V90_02470</name>
</gene>
<accession>A0A921SYU5</accession>
<protein>
    <recommendedName>
        <fullName evidence="1">HTH cro/C1-type domain-containing protein</fullName>
    </recommendedName>
</protein>
<dbReference type="CDD" id="cd00093">
    <property type="entry name" value="HTH_XRE"/>
    <property type="match status" value="1"/>
</dbReference>
<dbReference type="GO" id="GO:0003677">
    <property type="term" value="F:DNA binding"/>
    <property type="evidence" value="ECO:0007669"/>
    <property type="project" value="InterPro"/>
</dbReference>
<dbReference type="EMBL" id="DYUB01000082">
    <property type="protein sequence ID" value="HJG95951.1"/>
    <property type="molecule type" value="Genomic_DNA"/>
</dbReference>
<sequence length="60" mass="7183">MNNLKVIRKSRRLTQKEMANMLNMSTHTYIKKEKKLDAFKVYEAMKVANILESDINYIFK</sequence>